<keyword evidence="9 14" id="KW-0663">Pyridoxal phosphate</keyword>
<dbReference type="SUPFAM" id="SSF53383">
    <property type="entry name" value="PLP-dependent transferases"/>
    <property type="match status" value="1"/>
</dbReference>
<evidence type="ECO:0000256" key="7">
    <source>
        <dbReference type="ARBA" id="ARBA00022576"/>
    </source>
</evidence>
<dbReference type="OrthoDB" id="9801052at2"/>
<dbReference type="GO" id="GO:0045303">
    <property type="term" value="F:diaminobutyrate-2-oxoglutarate transaminase activity"/>
    <property type="evidence" value="ECO:0007669"/>
    <property type="project" value="UniProtKB-EC"/>
</dbReference>
<dbReference type="InterPro" id="IPR004637">
    <property type="entry name" value="Dat"/>
</dbReference>
<dbReference type="EMBL" id="QQBH01000009">
    <property type="protein sequence ID" value="RDD88150.1"/>
    <property type="molecule type" value="Genomic_DNA"/>
</dbReference>
<evidence type="ECO:0000256" key="15">
    <source>
        <dbReference type="SAM" id="MobiDB-lite"/>
    </source>
</evidence>
<evidence type="ECO:0000256" key="8">
    <source>
        <dbReference type="ARBA" id="ARBA00022679"/>
    </source>
</evidence>
<evidence type="ECO:0000256" key="6">
    <source>
        <dbReference type="ARBA" id="ARBA00014798"/>
    </source>
</evidence>
<evidence type="ECO:0000256" key="10">
    <source>
        <dbReference type="ARBA" id="ARBA00029744"/>
    </source>
</evidence>
<protein>
    <recommendedName>
        <fullName evidence="6">Diaminobutyrate--2-oxoglutarate transaminase</fullName>
        <ecNumber evidence="5">2.6.1.76</ecNumber>
    </recommendedName>
    <alternativeName>
        <fullName evidence="11">DABA aminotransferase</fullName>
    </alternativeName>
    <alternativeName>
        <fullName evidence="12">Diaminobutyrate--2-oxoglutarate aminotransferase</fullName>
    </alternativeName>
    <alternativeName>
        <fullName evidence="10">L-2,4-diaminobutyric acid transaminase</fullName>
    </alternativeName>
</protein>
<dbReference type="InterPro" id="IPR015424">
    <property type="entry name" value="PyrdxlP-dep_Trfase"/>
</dbReference>
<comment type="catalytic activity">
    <reaction evidence="13">
        <text>L-2,4-diaminobutanoate + 2-oxoglutarate = L-aspartate 4-semialdehyde + L-glutamate</text>
        <dbReference type="Rhea" id="RHEA:11160"/>
        <dbReference type="ChEBI" id="CHEBI:16810"/>
        <dbReference type="ChEBI" id="CHEBI:29985"/>
        <dbReference type="ChEBI" id="CHEBI:58761"/>
        <dbReference type="ChEBI" id="CHEBI:537519"/>
        <dbReference type="EC" id="2.6.1.76"/>
    </reaction>
</comment>
<dbReference type="EC" id="2.6.1.76" evidence="5"/>
<evidence type="ECO:0000256" key="11">
    <source>
        <dbReference type="ARBA" id="ARBA00030665"/>
    </source>
</evidence>
<evidence type="ECO:0000313" key="17">
    <source>
        <dbReference type="Proteomes" id="UP000253742"/>
    </source>
</evidence>
<gene>
    <name evidence="16" type="ORF">DVZ84_16545</name>
</gene>
<reference evidence="16 17" key="1">
    <citation type="submission" date="2018-07" db="EMBL/GenBank/DDBJ databases">
        <title>Genome guided investigation of antibiotics producing actinomycetales strain isolated from a Macau mangrove ecosystem.</title>
        <authorList>
            <person name="Hu D."/>
        </authorList>
    </citation>
    <scope>NUCLEOTIDE SEQUENCE [LARGE SCALE GENOMIC DNA]</scope>
    <source>
        <strain evidence="16 17">2297</strain>
    </source>
</reference>
<dbReference type="Gene3D" id="3.40.640.10">
    <property type="entry name" value="Type I PLP-dependent aspartate aminotransferase-like (Major domain)"/>
    <property type="match status" value="2"/>
</dbReference>
<dbReference type="InterPro" id="IPR015421">
    <property type="entry name" value="PyrdxlP-dep_Trfase_major"/>
</dbReference>
<dbReference type="PIRSF" id="PIRSF000521">
    <property type="entry name" value="Transaminase_4ab_Lys_Orn"/>
    <property type="match status" value="1"/>
</dbReference>
<comment type="function">
    <text evidence="2">Catalyzes reversively the conversion of L-aspartate beta-semialdehyde (ASA) to L-2,4-diaminobutyrate (DABA) by transamination with L-glutamate.</text>
</comment>
<evidence type="ECO:0000256" key="13">
    <source>
        <dbReference type="ARBA" id="ARBA00049111"/>
    </source>
</evidence>
<keyword evidence="7 16" id="KW-0032">Aminotransferase</keyword>
<evidence type="ECO:0000256" key="5">
    <source>
        <dbReference type="ARBA" id="ARBA00013155"/>
    </source>
</evidence>
<feature type="region of interest" description="Disordered" evidence="15">
    <location>
        <begin position="1"/>
        <end position="28"/>
    </location>
</feature>
<dbReference type="GO" id="GO:0030170">
    <property type="term" value="F:pyridoxal phosphate binding"/>
    <property type="evidence" value="ECO:0007669"/>
    <property type="project" value="InterPro"/>
</dbReference>
<evidence type="ECO:0000256" key="14">
    <source>
        <dbReference type="RuleBase" id="RU003560"/>
    </source>
</evidence>
<comment type="similarity">
    <text evidence="4 14">Belongs to the class-III pyridoxal-phosphate-dependent aminotransferase family.</text>
</comment>
<dbReference type="RefSeq" id="WP_114529603.1">
    <property type="nucleotide sequence ID" value="NZ_JBIVML010000013.1"/>
</dbReference>
<comment type="pathway">
    <text evidence="3">Amine and polyamine biosynthesis; ectoine biosynthesis; L-ectoine from L-aspartate 4-semialdehyde: step 1/3.</text>
</comment>
<name>A0A369V8C2_9ACTN</name>
<dbReference type="InterPro" id="IPR005814">
    <property type="entry name" value="Aminotrans_3"/>
</dbReference>
<evidence type="ECO:0000256" key="2">
    <source>
        <dbReference type="ARBA" id="ARBA00002189"/>
    </source>
</evidence>
<dbReference type="Proteomes" id="UP000253742">
    <property type="component" value="Unassembled WGS sequence"/>
</dbReference>
<sequence>MAAAGGRTGPGRAGTECERAESGGSVGAGQAGVVRRRQACESAARTYARALPVVPVRARGLTIEDADGRRYLDCSSGAGSLALGHNHPVVLEAIRAVLDSGAPLQVTGLTTPVEDAFVAELLRTLPPGLADHARVRFCGPGGTDPVATAVALVRAATGRARVVTPTDAQYAADPAVCCPVDAGEPPAGVLVEAVRGEAGPRPVPGTWLRGLRRVTEQRSVPLVADETETGVGRTGAFWAVEHSGVTPDVLVLSRAIGGSLPLAAVVHRAGLDDGRAAGAAAFRGNQLALAAGAATLAHVRAHRLAENAAVVGDRILARLRGLAGEFACVGAVRGQGLMIGMELTAPDGGPGTGTAGGELAAAVQRECLRRGLIVDLAGPAGNVVRLLPPLIVTEEQTSAVLDRLADAVQAVERRRGDHGPSPGPRTAR</sequence>
<feature type="compositionally biased region" description="Gly residues" evidence="15">
    <location>
        <begin position="1"/>
        <end position="12"/>
    </location>
</feature>
<accession>A0A369V8C2</accession>
<evidence type="ECO:0000256" key="12">
    <source>
        <dbReference type="ARBA" id="ARBA00031476"/>
    </source>
</evidence>
<dbReference type="PANTHER" id="PTHR43552:SF1">
    <property type="entry name" value="DIAMINOBUTYRATE--2-OXOGLUTARATE AMINOTRANSFERASE"/>
    <property type="match status" value="1"/>
</dbReference>
<dbReference type="PANTHER" id="PTHR43552">
    <property type="entry name" value="DIAMINOBUTYRATE--2-OXOGLUTARATE AMINOTRANSFERASE"/>
    <property type="match status" value="1"/>
</dbReference>
<evidence type="ECO:0000256" key="3">
    <source>
        <dbReference type="ARBA" id="ARBA00004946"/>
    </source>
</evidence>
<proteinExistence type="inferred from homology"/>
<keyword evidence="8 16" id="KW-0808">Transferase</keyword>
<evidence type="ECO:0000256" key="4">
    <source>
        <dbReference type="ARBA" id="ARBA00008954"/>
    </source>
</evidence>
<organism evidence="16 17">
    <name type="scientific">Streptomyces parvulus</name>
    <dbReference type="NCBI Taxonomy" id="146923"/>
    <lineage>
        <taxon>Bacteria</taxon>
        <taxon>Bacillati</taxon>
        <taxon>Actinomycetota</taxon>
        <taxon>Actinomycetes</taxon>
        <taxon>Kitasatosporales</taxon>
        <taxon>Streptomycetaceae</taxon>
        <taxon>Streptomyces</taxon>
    </lineage>
</organism>
<dbReference type="InterPro" id="IPR015422">
    <property type="entry name" value="PyrdxlP-dep_Trfase_small"/>
</dbReference>
<evidence type="ECO:0000256" key="9">
    <source>
        <dbReference type="ARBA" id="ARBA00022898"/>
    </source>
</evidence>
<dbReference type="Gene3D" id="3.90.1150.10">
    <property type="entry name" value="Aspartate Aminotransferase, domain 1"/>
    <property type="match status" value="2"/>
</dbReference>
<comment type="caution">
    <text evidence="16">The sequence shown here is derived from an EMBL/GenBank/DDBJ whole genome shotgun (WGS) entry which is preliminary data.</text>
</comment>
<dbReference type="Pfam" id="PF00202">
    <property type="entry name" value="Aminotran_3"/>
    <property type="match status" value="2"/>
</dbReference>
<evidence type="ECO:0000313" key="16">
    <source>
        <dbReference type="EMBL" id="RDD88150.1"/>
    </source>
</evidence>
<comment type="cofactor">
    <cofactor evidence="1">
        <name>pyridoxal 5'-phosphate</name>
        <dbReference type="ChEBI" id="CHEBI:597326"/>
    </cofactor>
</comment>
<dbReference type="STRING" id="146923.Spa2297_24545"/>
<evidence type="ECO:0000256" key="1">
    <source>
        <dbReference type="ARBA" id="ARBA00001933"/>
    </source>
</evidence>
<dbReference type="AlphaFoldDB" id="A0A369V8C2"/>